<name>A0A7C1AU79_9BACT</name>
<reference evidence="2" key="1">
    <citation type="journal article" date="2020" name="mSystems">
        <title>Genome- and Community-Level Interaction Insights into Carbon Utilization and Element Cycling Functions of Hydrothermarchaeota in Hydrothermal Sediment.</title>
        <authorList>
            <person name="Zhou Z."/>
            <person name="Liu Y."/>
            <person name="Xu W."/>
            <person name="Pan J."/>
            <person name="Luo Z.H."/>
            <person name="Li M."/>
        </authorList>
    </citation>
    <scope>NUCLEOTIDE SEQUENCE [LARGE SCALE GENOMIC DNA]</scope>
    <source>
        <strain evidence="2">HyVt-19</strain>
    </source>
</reference>
<dbReference type="Gene3D" id="1.10.220.30">
    <property type="match status" value="1"/>
</dbReference>
<dbReference type="Pfam" id="PF01706">
    <property type="entry name" value="FliG_C"/>
    <property type="match status" value="1"/>
</dbReference>
<dbReference type="PRINTS" id="PR00954">
    <property type="entry name" value="FLGMOTORFLIG"/>
</dbReference>
<evidence type="ECO:0000259" key="1">
    <source>
        <dbReference type="Pfam" id="PF01706"/>
    </source>
</evidence>
<feature type="non-terminal residue" evidence="2">
    <location>
        <position position="1"/>
    </location>
</feature>
<keyword evidence="2" id="KW-0969">Cilium</keyword>
<organism evidence="2">
    <name type="scientific">Thermodesulforhabdus norvegica</name>
    <dbReference type="NCBI Taxonomy" id="39841"/>
    <lineage>
        <taxon>Bacteria</taxon>
        <taxon>Pseudomonadati</taxon>
        <taxon>Thermodesulfobacteriota</taxon>
        <taxon>Syntrophobacteria</taxon>
        <taxon>Syntrophobacterales</taxon>
        <taxon>Thermodesulforhabdaceae</taxon>
        <taxon>Thermodesulforhabdus</taxon>
    </lineage>
</organism>
<sequence length="88" mass="9700">GIRELLKEVDNKDLVVALKTASEELKAKIFKNLSKRAAQMLEEDLAVLGPVRLSEVEQAQQKILEVARRLEKEGRIVLAGGEGSDAFV</sequence>
<evidence type="ECO:0000313" key="2">
    <source>
        <dbReference type="EMBL" id="HDL89759.1"/>
    </source>
</evidence>
<dbReference type="PANTHER" id="PTHR30534:SF0">
    <property type="entry name" value="FLAGELLAR MOTOR SWITCH PROTEIN FLIG"/>
    <property type="match status" value="1"/>
</dbReference>
<dbReference type="GO" id="GO:0003774">
    <property type="term" value="F:cytoskeletal motor activity"/>
    <property type="evidence" value="ECO:0007669"/>
    <property type="project" value="InterPro"/>
</dbReference>
<dbReference type="GO" id="GO:0071973">
    <property type="term" value="P:bacterial-type flagellum-dependent cell motility"/>
    <property type="evidence" value="ECO:0007669"/>
    <property type="project" value="InterPro"/>
</dbReference>
<dbReference type="PANTHER" id="PTHR30534">
    <property type="entry name" value="FLAGELLAR MOTOR SWITCH PROTEIN FLIG"/>
    <property type="match status" value="1"/>
</dbReference>
<comment type="caution">
    <text evidence="2">The sequence shown here is derived from an EMBL/GenBank/DDBJ whole genome shotgun (WGS) entry which is preliminary data.</text>
</comment>
<dbReference type="GO" id="GO:0006935">
    <property type="term" value="P:chemotaxis"/>
    <property type="evidence" value="ECO:0007669"/>
    <property type="project" value="InterPro"/>
</dbReference>
<dbReference type="InterPro" id="IPR011002">
    <property type="entry name" value="FliG_a-hlx"/>
</dbReference>
<keyword evidence="2" id="KW-0282">Flagellum</keyword>
<dbReference type="EMBL" id="DQZW01000119">
    <property type="protein sequence ID" value="HDL89759.1"/>
    <property type="molecule type" value="Genomic_DNA"/>
</dbReference>
<keyword evidence="2" id="KW-0966">Cell projection</keyword>
<dbReference type="InterPro" id="IPR000090">
    <property type="entry name" value="Flg_Motor_Flig"/>
</dbReference>
<dbReference type="InterPro" id="IPR023087">
    <property type="entry name" value="Flg_Motor_Flig_C"/>
</dbReference>
<accession>A0A7C1AU79</accession>
<protein>
    <submittedName>
        <fullName evidence="2">Flagellar motor switch protein FliG</fullName>
    </submittedName>
</protein>
<dbReference type="AlphaFoldDB" id="A0A7C1AU79"/>
<dbReference type="GO" id="GO:0009288">
    <property type="term" value="C:bacterial-type flagellum"/>
    <property type="evidence" value="ECO:0007669"/>
    <property type="project" value="InterPro"/>
</dbReference>
<dbReference type="Proteomes" id="UP000886355">
    <property type="component" value="Unassembled WGS sequence"/>
</dbReference>
<feature type="domain" description="Flagellar motor switch protein FliG C-terminal" evidence="1">
    <location>
        <begin position="2"/>
        <end position="78"/>
    </location>
</feature>
<gene>
    <name evidence="2" type="ORF">ENG14_02515</name>
</gene>
<proteinExistence type="predicted"/>
<dbReference type="SUPFAM" id="SSF48029">
    <property type="entry name" value="FliG"/>
    <property type="match status" value="1"/>
</dbReference>